<name>A0ABM8B0A1_9BACT</name>
<dbReference type="NCBIfam" id="NF037995">
    <property type="entry name" value="TRAP_S1"/>
    <property type="match status" value="1"/>
</dbReference>
<dbReference type="EMBL" id="AP026709">
    <property type="protein sequence ID" value="BDQ37214.1"/>
    <property type="molecule type" value="Genomic_DNA"/>
</dbReference>
<evidence type="ECO:0000256" key="1">
    <source>
        <dbReference type="ARBA" id="ARBA00004196"/>
    </source>
</evidence>
<reference evidence="6 7" key="1">
    <citation type="submission" date="2022-08" db="EMBL/GenBank/DDBJ databases">
        <title>Genome Sequence of the sulphate-reducing bacterium, Pseudodesulfovibrio sp. SYK.</title>
        <authorList>
            <person name="Kondo R."/>
            <person name="Kataoka T."/>
        </authorList>
    </citation>
    <scope>NUCLEOTIDE SEQUENCE [LARGE SCALE GENOMIC DNA]</scope>
    <source>
        <strain evidence="6 7">SYK</strain>
    </source>
</reference>
<comment type="subcellular location">
    <subcellularLocation>
        <location evidence="1">Cell envelope</location>
    </subcellularLocation>
</comment>
<evidence type="ECO:0000313" key="6">
    <source>
        <dbReference type="EMBL" id="BDQ37214.1"/>
    </source>
</evidence>
<dbReference type="InterPro" id="IPR038404">
    <property type="entry name" value="TRAP_DctP_sf"/>
</dbReference>
<evidence type="ECO:0000256" key="4">
    <source>
        <dbReference type="ARBA" id="ARBA00022729"/>
    </source>
</evidence>
<dbReference type="PANTHER" id="PTHR33376:SF4">
    <property type="entry name" value="SIALIC ACID-BINDING PERIPLASMIC PROTEIN SIAP"/>
    <property type="match status" value="1"/>
</dbReference>
<proteinExistence type="inferred from homology"/>
<dbReference type="InterPro" id="IPR018389">
    <property type="entry name" value="DctP_fam"/>
</dbReference>
<dbReference type="RefSeq" id="WP_281763074.1">
    <property type="nucleotide sequence ID" value="NZ_AP026709.1"/>
</dbReference>
<dbReference type="Gene3D" id="3.40.190.170">
    <property type="entry name" value="Bacterial extracellular solute-binding protein, family 7"/>
    <property type="match status" value="1"/>
</dbReference>
<comment type="similarity">
    <text evidence="2">Belongs to the bacterial solute-binding protein 7 family.</text>
</comment>
<dbReference type="PIRSF" id="PIRSF006470">
    <property type="entry name" value="DctB"/>
    <property type="match status" value="1"/>
</dbReference>
<evidence type="ECO:0000256" key="2">
    <source>
        <dbReference type="ARBA" id="ARBA00009023"/>
    </source>
</evidence>
<dbReference type="Pfam" id="PF03480">
    <property type="entry name" value="DctP"/>
    <property type="match status" value="1"/>
</dbReference>
<organism evidence="6 7">
    <name type="scientific">Pseudodesulfovibrio nedwellii</name>
    <dbReference type="NCBI Taxonomy" id="2973072"/>
    <lineage>
        <taxon>Bacteria</taxon>
        <taxon>Pseudomonadati</taxon>
        <taxon>Thermodesulfobacteriota</taxon>
        <taxon>Desulfovibrionia</taxon>
        <taxon>Desulfovibrionales</taxon>
        <taxon>Desulfovibrionaceae</taxon>
    </lineage>
</organism>
<keyword evidence="7" id="KW-1185">Reference proteome</keyword>
<evidence type="ECO:0000313" key="7">
    <source>
        <dbReference type="Proteomes" id="UP001317742"/>
    </source>
</evidence>
<keyword evidence="4 5" id="KW-0732">Signal</keyword>
<dbReference type="Proteomes" id="UP001317742">
    <property type="component" value="Chromosome"/>
</dbReference>
<gene>
    <name evidence="6" type="primary">dctP</name>
    <name evidence="6" type="ORF">SYK_15740</name>
</gene>
<evidence type="ECO:0000256" key="3">
    <source>
        <dbReference type="ARBA" id="ARBA00022448"/>
    </source>
</evidence>
<evidence type="ECO:0000256" key="5">
    <source>
        <dbReference type="SAM" id="SignalP"/>
    </source>
</evidence>
<protein>
    <submittedName>
        <fullName evidence="6">Taurine transporter periplasmatic component</fullName>
    </submittedName>
</protein>
<keyword evidence="3" id="KW-0813">Transport</keyword>
<dbReference type="NCBIfam" id="TIGR00787">
    <property type="entry name" value="dctP"/>
    <property type="match status" value="1"/>
</dbReference>
<accession>A0ABM8B0A1</accession>
<dbReference type="InterPro" id="IPR004682">
    <property type="entry name" value="TRAP_DctP"/>
</dbReference>
<feature type="signal peptide" evidence="5">
    <location>
        <begin position="1"/>
        <end position="22"/>
    </location>
</feature>
<feature type="chain" id="PRO_5046646957" evidence="5">
    <location>
        <begin position="23"/>
        <end position="333"/>
    </location>
</feature>
<dbReference type="CDD" id="cd13603">
    <property type="entry name" value="PBP2_TRAP_Siap_TeaA_like"/>
    <property type="match status" value="1"/>
</dbReference>
<dbReference type="PANTHER" id="PTHR33376">
    <property type="match status" value="1"/>
</dbReference>
<sequence>MKKVLIPLIAAVLLVCSTSAFAEDYQRTMIMAATANPSGSLHAVALEKFKEIVEQESAGNVQVNLFLGGSMGSEQANVKQLRGSEIHVAVLAAGNLTPFAPSATISILPYLFPKIEDAYTLLSNEEFVKGLGDSVAAESKTRPLGWLIGGYRVLTNSQHSITKLADLQGLKIRVPKVRIQLDSFRSWGVEPHPLAWSETFNALQQGVADGQENPHSINQDQKFWEVQKYITDLHYMLWVGPLLVSEKWFQRLPENTQILVQKAATEACKYEWEWVAAQNKVALDNCIKHGMELNELTDEAEWMTKARALWPEYYEAIGGKDKVDNALNIMGQN</sequence>